<name>A0A381DH74_9BACT</name>
<dbReference type="AlphaFoldDB" id="A0A381DH74"/>
<reference evidence="2 3" key="1">
    <citation type="submission" date="2018-06" db="EMBL/GenBank/DDBJ databases">
        <authorList>
            <consortium name="Pathogen Informatics"/>
            <person name="Doyle S."/>
        </authorList>
    </citation>
    <scope>NUCLEOTIDE SEQUENCE [LARGE SCALE GENOMIC DNA]</scope>
    <source>
        <strain evidence="2 3">NCTC12475</strain>
    </source>
</reference>
<evidence type="ECO:0000259" key="1">
    <source>
        <dbReference type="Pfam" id="PF03167"/>
    </source>
</evidence>
<dbReference type="InterPro" id="IPR005122">
    <property type="entry name" value="Uracil-DNA_glycosylase-like"/>
</dbReference>
<proteinExistence type="predicted"/>
<dbReference type="CDD" id="cd10032">
    <property type="entry name" value="UDG-F6_HDG"/>
    <property type="match status" value="1"/>
</dbReference>
<dbReference type="EMBL" id="UFVD01000001">
    <property type="protein sequence ID" value="SUX09884.1"/>
    <property type="molecule type" value="Genomic_DNA"/>
</dbReference>
<keyword evidence="3" id="KW-1185">Reference proteome</keyword>
<dbReference type="STRING" id="32024.GCA_000788295_00175"/>
<dbReference type="InterPro" id="IPR026353">
    <property type="entry name" value="Hypoxan-DNA_Glyclase"/>
</dbReference>
<dbReference type="NCBIfam" id="TIGR04274">
    <property type="entry name" value="hypoxanDNAglyco"/>
    <property type="match status" value="1"/>
</dbReference>
<dbReference type="Gene3D" id="3.40.470.10">
    <property type="entry name" value="Uracil-DNA glycosylase-like domain"/>
    <property type="match status" value="1"/>
</dbReference>
<dbReference type="SUPFAM" id="SSF52141">
    <property type="entry name" value="Uracil-DNA glycosylase-like"/>
    <property type="match status" value="1"/>
</dbReference>
<gene>
    <name evidence="2" type="ORF">NCTC12475_00243</name>
</gene>
<evidence type="ECO:0000313" key="3">
    <source>
        <dbReference type="Proteomes" id="UP000254920"/>
    </source>
</evidence>
<evidence type="ECO:0000313" key="2">
    <source>
        <dbReference type="EMBL" id="SUX09884.1"/>
    </source>
</evidence>
<organism evidence="2 3">
    <name type="scientific">Campylobacter sputorum subsp. sputorum</name>
    <dbReference type="NCBI Taxonomy" id="32024"/>
    <lineage>
        <taxon>Bacteria</taxon>
        <taxon>Pseudomonadati</taxon>
        <taxon>Campylobacterota</taxon>
        <taxon>Epsilonproteobacteria</taxon>
        <taxon>Campylobacterales</taxon>
        <taxon>Campylobacteraceae</taxon>
        <taxon>Campylobacter</taxon>
    </lineage>
</organism>
<dbReference type="InterPro" id="IPR036895">
    <property type="entry name" value="Uracil-DNA_glycosylase-like_sf"/>
</dbReference>
<feature type="domain" description="Uracil-DNA glycosylase-like" evidence="1">
    <location>
        <begin position="19"/>
        <end position="157"/>
    </location>
</feature>
<dbReference type="Proteomes" id="UP000254920">
    <property type="component" value="Unassembled WGS sequence"/>
</dbReference>
<dbReference type="Pfam" id="PF03167">
    <property type="entry name" value="UDG"/>
    <property type="match status" value="1"/>
</dbReference>
<accession>A0A381DH74</accession>
<sequence>MIILPFLGQKNNMINNISPFFNKHSKILILGSFPSVISRQNEFFYANKQNRFWKVLSFVFDEKEPASLDDKKSLLCNHNIALWDIVKSCDIKGSSDSTITNLKTNDINQILKNSNISHIFTNGSKASSLYKKYILKDTFIQNYPLASTSPANARYSLERLIKEWSILSRI</sequence>
<protein>
    <submittedName>
        <fullName evidence="2">Mug G:T/U mismatch-specific DNA glycosylase</fullName>
    </submittedName>
</protein>